<evidence type="ECO:0000313" key="2">
    <source>
        <dbReference type="Proteomes" id="UP000646776"/>
    </source>
</evidence>
<dbReference type="AlphaFoldDB" id="A0A918HLS2"/>
<gene>
    <name evidence="1" type="ORF">GCM10010226_67670</name>
</gene>
<evidence type="ECO:0000313" key="1">
    <source>
        <dbReference type="EMBL" id="GGT79789.1"/>
    </source>
</evidence>
<keyword evidence="2" id="KW-1185">Reference proteome</keyword>
<reference evidence="1" key="2">
    <citation type="submission" date="2020-09" db="EMBL/GenBank/DDBJ databases">
        <authorList>
            <person name="Sun Q."/>
            <person name="Ohkuma M."/>
        </authorList>
    </citation>
    <scope>NUCLEOTIDE SEQUENCE</scope>
    <source>
        <strain evidence="1">JCM 4125</strain>
    </source>
</reference>
<comment type="caution">
    <text evidence="1">The sequence shown here is derived from an EMBL/GenBank/DDBJ whole genome shotgun (WGS) entry which is preliminary data.</text>
</comment>
<name>A0A918HLS2_9ACTN</name>
<accession>A0A918HLS2</accession>
<sequence length="42" mass="5119">MQMSWTHHALSSAWIGVERGRVRQRVWLRVWLRIARFELTTP</sequence>
<dbReference type="Proteomes" id="UP000646776">
    <property type="component" value="Unassembled WGS sequence"/>
</dbReference>
<organism evidence="1 2">
    <name type="scientific">Streptomyces phaeofaciens</name>
    <dbReference type="NCBI Taxonomy" id="68254"/>
    <lineage>
        <taxon>Bacteria</taxon>
        <taxon>Bacillati</taxon>
        <taxon>Actinomycetota</taxon>
        <taxon>Actinomycetes</taxon>
        <taxon>Kitasatosporales</taxon>
        <taxon>Streptomycetaceae</taxon>
        <taxon>Streptomyces</taxon>
    </lineage>
</organism>
<reference evidence="1" key="1">
    <citation type="journal article" date="2014" name="Int. J. Syst. Evol. Microbiol.">
        <title>Complete genome sequence of Corynebacterium casei LMG S-19264T (=DSM 44701T), isolated from a smear-ripened cheese.</title>
        <authorList>
            <consortium name="US DOE Joint Genome Institute (JGI-PGF)"/>
            <person name="Walter F."/>
            <person name="Albersmeier A."/>
            <person name="Kalinowski J."/>
            <person name="Ruckert C."/>
        </authorList>
    </citation>
    <scope>NUCLEOTIDE SEQUENCE</scope>
    <source>
        <strain evidence="1">JCM 4125</strain>
    </source>
</reference>
<dbReference type="RefSeq" id="WP_268255313.1">
    <property type="nucleotide sequence ID" value="NZ_BMSA01000025.1"/>
</dbReference>
<proteinExistence type="predicted"/>
<protein>
    <submittedName>
        <fullName evidence="1">Uncharacterized protein</fullName>
    </submittedName>
</protein>
<dbReference type="EMBL" id="BMSA01000025">
    <property type="protein sequence ID" value="GGT79789.1"/>
    <property type="molecule type" value="Genomic_DNA"/>
</dbReference>